<dbReference type="InterPro" id="IPR039774">
    <property type="entry name" value="Sin3-like"/>
</dbReference>
<dbReference type="PANTHER" id="PTHR12346:SF0">
    <property type="entry name" value="SIN3A, ISOFORM G"/>
    <property type="match status" value="1"/>
</dbReference>
<dbReference type="GO" id="GO:0000785">
    <property type="term" value="C:chromatin"/>
    <property type="evidence" value="ECO:0007669"/>
    <property type="project" value="TreeGrafter"/>
</dbReference>
<keyword evidence="6" id="KW-1185">Reference proteome</keyword>
<evidence type="ECO:0000256" key="4">
    <source>
        <dbReference type="PROSITE-ProRule" id="PRU00810"/>
    </source>
</evidence>
<dbReference type="Proteomes" id="UP000193648">
    <property type="component" value="Unassembled WGS sequence"/>
</dbReference>
<evidence type="ECO:0000313" key="5">
    <source>
        <dbReference type="EMBL" id="ORZ04856.1"/>
    </source>
</evidence>
<dbReference type="InterPro" id="IPR036600">
    <property type="entry name" value="PAH_sf"/>
</dbReference>
<evidence type="ECO:0000256" key="1">
    <source>
        <dbReference type="ARBA" id="ARBA00004123"/>
    </source>
</evidence>
<dbReference type="RefSeq" id="XP_021876793.1">
    <property type="nucleotide sequence ID" value="XM_022029171.1"/>
</dbReference>
<accession>A0A1Y2GDL6</accession>
<dbReference type="PROSITE" id="PS51477">
    <property type="entry name" value="PAH"/>
    <property type="match status" value="1"/>
</dbReference>
<reference evidence="5 6" key="1">
    <citation type="submission" date="2016-07" db="EMBL/GenBank/DDBJ databases">
        <title>Pervasive Adenine N6-methylation of Active Genes in Fungi.</title>
        <authorList>
            <consortium name="DOE Joint Genome Institute"/>
            <person name="Mondo S.J."/>
            <person name="Dannebaum R.O."/>
            <person name="Kuo R.C."/>
            <person name="Labutti K."/>
            <person name="Haridas S."/>
            <person name="Kuo A."/>
            <person name="Salamov A."/>
            <person name="Ahrendt S.R."/>
            <person name="Lipzen A."/>
            <person name="Sullivan W."/>
            <person name="Andreopoulos W.B."/>
            <person name="Clum A."/>
            <person name="Lindquist E."/>
            <person name="Daum C."/>
            <person name="Ramamoorthy G.K."/>
            <person name="Gryganskyi A."/>
            <person name="Culley D."/>
            <person name="Magnuson J.K."/>
            <person name="James T.Y."/>
            <person name="O'Malley M.A."/>
            <person name="Stajich J.E."/>
            <person name="Spatafora J.W."/>
            <person name="Visel A."/>
            <person name="Grigoriev I.V."/>
        </authorList>
    </citation>
    <scope>NUCLEOTIDE SEQUENCE [LARGE SCALE GENOMIC DNA]</scope>
    <source>
        <strain evidence="5 6">NRRL 3116</strain>
    </source>
</reference>
<dbReference type="SUPFAM" id="SSF47762">
    <property type="entry name" value="PAH2 domain"/>
    <property type="match status" value="1"/>
</dbReference>
<proteinExistence type="predicted"/>
<comment type="caution">
    <text evidence="5">The sequence shown here is derived from an EMBL/GenBank/DDBJ whole genome shotgun (WGS) entry which is preliminary data.</text>
</comment>
<protein>
    <recommendedName>
        <fullName evidence="7">Paired amphipathic helix</fullName>
    </recommendedName>
</protein>
<organism evidence="5 6">
    <name type="scientific">Lobosporangium transversale</name>
    <dbReference type="NCBI Taxonomy" id="64571"/>
    <lineage>
        <taxon>Eukaryota</taxon>
        <taxon>Fungi</taxon>
        <taxon>Fungi incertae sedis</taxon>
        <taxon>Mucoromycota</taxon>
        <taxon>Mortierellomycotina</taxon>
        <taxon>Mortierellomycetes</taxon>
        <taxon>Mortierellales</taxon>
        <taxon>Mortierellaceae</taxon>
        <taxon>Lobosporangium</taxon>
    </lineage>
</organism>
<dbReference type="PANTHER" id="PTHR12346">
    <property type="entry name" value="SIN3B-RELATED"/>
    <property type="match status" value="1"/>
</dbReference>
<evidence type="ECO:0000256" key="3">
    <source>
        <dbReference type="ARBA" id="ARBA00023242"/>
    </source>
</evidence>
<evidence type="ECO:0008006" key="7">
    <source>
        <dbReference type="Google" id="ProtNLM"/>
    </source>
</evidence>
<dbReference type="GeneID" id="33571014"/>
<dbReference type="OrthoDB" id="10265969at2759"/>
<dbReference type="AlphaFoldDB" id="A0A1Y2GDL6"/>
<keyword evidence="3 4" id="KW-0539">Nucleus</keyword>
<evidence type="ECO:0000256" key="2">
    <source>
        <dbReference type="ARBA" id="ARBA00022491"/>
    </source>
</evidence>
<dbReference type="GO" id="GO:0000118">
    <property type="term" value="C:histone deacetylase complex"/>
    <property type="evidence" value="ECO:0007669"/>
    <property type="project" value="TreeGrafter"/>
</dbReference>
<dbReference type="FunFam" id="1.20.1160.11:FF:000001">
    <property type="entry name" value="Paired amphipathic helix protein Sin3"/>
    <property type="match status" value="1"/>
</dbReference>
<comment type="subcellular location">
    <subcellularLocation>
        <location evidence="1 4">Nucleus</location>
    </subcellularLocation>
</comment>
<evidence type="ECO:0000313" key="6">
    <source>
        <dbReference type="Proteomes" id="UP000193648"/>
    </source>
</evidence>
<name>A0A1Y2GDL6_9FUNG</name>
<dbReference type="Gene3D" id="1.20.1160.11">
    <property type="entry name" value="Paired amphipathic helix"/>
    <property type="match status" value="1"/>
</dbReference>
<dbReference type="EMBL" id="MCFF01000054">
    <property type="protein sequence ID" value="ORZ04856.1"/>
    <property type="molecule type" value="Genomic_DNA"/>
</dbReference>
<sequence length="133" mass="15338">MTPPPPPTREQGQRRPVLPSIDNLLRSITEYNSARTSAFTSVDVTTPIGLASNQCRRLCGKDALVYLDQVMDKSRDRPEIYIEFLNILSDFNSRRIDVSGVIDRVSRLFEDYPTLLTGFYVFLPPNYQDYYMH</sequence>
<dbReference type="GO" id="GO:0000122">
    <property type="term" value="P:negative regulation of transcription by RNA polymerase II"/>
    <property type="evidence" value="ECO:0007669"/>
    <property type="project" value="TreeGrafter"/>
</dbReference>
<dbReference type="InParanoid" id="A0A1Y2GDL6"/>
<dbReference type="InterPro" id="IPR003822">
    <property type="entry name" value="PAH"/>
</dbReference>
<gene>
    <name evidence="5" type="ORF">BCR41DRAFT_400874</name>
</gene>
<dbReference type="GO" id="GO:0003714">
    <property type="term" value="F:transcription corepressor activity"/>
    <property type="evidence" value="ECO:0007669"/>
    <property type="project" value="InterPro"/>
</dbReference>
<keyword evidence="2" id="KW-0678">Repressor</keyword>
<dbReference type="STRING" id="64571.A0A1Y2GDL6"/>
<dbReference type="Pfam" id="PF02671">
    <property type="entry name" value="PAH"/>
    <property type="match status" value="1"/>
</dbReference>